<keyword evidence="1" id="KW-0862">Zinc</keyword>
<dbReference type="Proteomes" id="UP000008141">
    <property type="component" value="Unassembled WGS sequence"/>
</dbReference>
<dbReference type="GO" id="GO:0008270">
    <property type="term" value="F:zinc ion binding"/>
    <property type="evidence" value="ECO:0007669"/>
    <property type="project" value="UniProtKB-KW"/>
</dbReference>
<dbReference type="FunCoup" id="E1ZHV0">
    <property type="interactions" value="35"/>
</dbReference>
<dbReference type="PRINTS" id="PR00405">
    <property type="entry name" value="REVINTRACTNG"/>
</dbReference>
<keyword evidence="1" id="KW-0479">Metal-binding</keyword>
<protein>
    <recommendedName>
        <fullName evidence="3">Arf-GAP domain-containing protein</fullName>
    </recommendedName>
</protein>
<proteinExistence type="predicted"/>
<evidence type="ECO:0000313" key="5">
    <source>
        <dbReference type="Proteomes" id="UP000008141"/>
    </source>
</evidence>
<dbReference type="GeneID" id="17353971"/>
<dbReference type="Gene3D" id="1.10.220.150">
    <property type="entry name" value="Arf GTPase activating protein"/>
    <property type="match status" value="1"/>
</dbReference>
<accession>E1ZHV0</accession>
<feature type="domain" description="Arf-GAP" evidence="3">
    <location>
        <begin position="7"/>
        <end position="117"/>
    </location>
</feature>
<dbReference type="InterPro" id="IPR037278">
    <property type="entry name" value="ARFGAP/RecO"/>
</dbReference>
<evidence type="ECO:0000256" key="1">
    <source>
        <dbReference type="PROSITE-ProRule" id="PRU00288"/>
    </source>
</evidence>
<keyword evidence="5" id="KW-1185">Reference proteome</keyword>
<dbReference type="OMA" id="HTWISAI"/>
<dbReference type="SMART" id="SM00105">
    <property type="entry name" value="ArfGap"/>
    <property type="match status" value="1"/>
</dbReference>
<dbReference type="STRING" id="554065.E1ZHV0"/>
<keyword evidence="1" id="KW-0863">Zinc-finger</keyword>
<dbReference type="PANTHER" id="PTHR46085">
    <property type="entry name" value="ARFGAP/RECO-RELATED"/>
    <property type="match status" value="1"/>
</dbReference>
<sequence>MRPDKTEARLKALLKDTQNRRCVNCDSLGPQYVVCNFNVFVCTVCSGVHRQFGHRVKGVSMSTFKPEEVAELEASGNEKFAAYFLSKWTTAALPKPVDRDVHRIHTWISAIYQDRRFYAEPTGGWAPGTGAMSAAGSSISEGREPAVRPMSDVLGSETPKLKVQGSANLERSVSAISSSAGCAKRRQRQQAAG</sequence>
<dbReference type="PROSITE" id="PS50115">
    <property type="entry name" value="ARFGAP"/>
    <property type="match status" value="1"/>
</dbReference>
<evidence type="ECO:0000256" key="2">
    <source>
        <dbReference type="SAM" id="MobiDB-lite"/>
    </source>
</evidence>
<dbReference type="GO" id="GO:0005096">
    <property type="term" value="F:GTPase activator activity"/>
    <property type="evidence" value="ECO:0007669"/>
    <property type="project" value="InterPro"/>
</dbReference>
<organism evidence="5">
    <name type="scientific">Chlorella variabilis</name>
    <name type="common">Green alga</name>
    <dbReference type="NCBI Taxonomy" id="554065"/>
    <lineage>
        <taxon>Eukaryota</taxon>
        <taxon>Viridiplantae</taxon>
        <taxon>Chlorophyta</taxon>
        <taxon>core chlorophytes</taxon>
        <taxon>Trebouxiophyceae</taxon>
        <taxon>Chlorellales</taxon>
        <taxon>Chlorellaceae</taxon>
        <taxon>Chlorella clade</taxon>
        <taxon>Chlorella</taxon>
    </lineage>
</organism>
<evidence type="ECO:0000259" key="3">
    <source>
        <dbReference type="PROSITE" id="PS50115"/>
    </source>
</evidence>
<dbReference type="InterPro" id="IPR001164">
    <property type="entry name" value="ArfGAP_dom"/>
</dbReference>
<dbReference type="eggNOG" id="KOG0702">
    <property type="taxonomic scope" value="Eukaryota"/>
</dbReference>
<name>E1ZHV0_CHLVA</name>
<gene>
    <name evidence="4" type="ORF">CHLNCDRAFT_135266</name>
</gene>
<dbReference type="EMBL" id="GL433847">
    <property type="protein sequence ID" value="EFN54525.1"/>
    <property type="molecule type" value="Genomic_DNA"/>
</dbReference>
<dbReference type="Pfam" id="PF01412">
    <property type="entry name" value="ArfGap"/>
    <property type="match status" value="1"/>
</dbReference>
<dbReference type="InterPro" id="IPR038508">
    <property type="entry name" value="ArfGAP_dom_sf"/>
</dbReference>
<reference evidence="4 5" key="1">
    <citation type="journal article" date="2010" name="Plant Cell">
        <title>The Chlorella variabilis NC64A genome reveals adaptation to photosymbiosis, coevolution with viruses, and cryptic sex.</title>
        <authorList>
            <person name="Blanc G."/>
            <person name="Duncan G."/>
            <person name="Agarkova I."/>
            <person name="Borodovsky M."/>
            <person name="Gurnon J."/>
            <person name="Kuo A."/>
            <person name="Lindquist E."/>
            <person name="Lucas S."/>
            <person name="Pangilinan J."/>
            <person name="Polle J."/>
            <person name="Salamov A."/>
            <person name="Terry A."/>
            <person name="Yamada T."/>
            <person name="Dunigan D.D."/>
            <person name="Grigoriev I.V."/>
            <person name="Claverie J.M."/>
            <person name="Van Etten J.L."/>
        </authorList>
    </citation>
    <scope>NUCLEOTIDE SEQUENCE [LARGE SCALE GENOMIC DNA]</scope>
    <source>
        <strain evidence="4 5">NC64A</strain>
    </source>
</reference>
<dbReference type="InterPro" id="IPR044820">
    <property type="entry name" value="AGD14-like"/>
</dbReference>
<dbReference type="InParanoid" id="E1ZHV0"/>
<dbReference type="RefSeq" id="XP_005846627.1">
    <property type="nucleotide sequence ID" value="XM_005846565.1"/>
</dbReference>
<dbReference type="CDD" id="cd08838">
    <property type="entry name" value="ArfGap_AGFG"/>
    <property type="match status" value="1"/>
</dbReference>
<feature type="region of interest" description="Disordered" evidence="2">
    <location>
        <begin position="129"/>
        <end position="167"/>
    </location>
</feature>
<dbReference type="SUPFAM" id="SSF57863">
    <property type="entry name" value="ArfGap/RecO-like zinc finger"/>
    <property type="match status" value="1"/>
</dbReference>
<dbReference type="AlphaFoldDB" id="E1ZHV0"/>
<evidence type="ECO:0000313" key="4">
    <source>
        <dbReference type="EMBL" id="EFN54525.1"/>
    </source>
</evidence>
<dbReference type="OrthoDB" id="6036at2759"/>
<dbReference type="KEGG" id="cvr:CHLNCDRAFT_135266"/>